<evidence type="ECO:0000256" key="1">
    <source>
        <dbReference type="ARBA" id="ARBA00004170"/>
    </source>
</evidence>
<dbReference type="Gene3D" id="3.60.40.10">
    <property type="entry name" value="PPM-type phosphatase domain"/>
    <property type="match status" value="1"/>
</dbReference>
<dbReference type="EMBL" id="CDSF01000093">
    <property type="protein sequence ID" value="CEO99737.1"/>
    <property type="molecule type" value="Genomic_DNA"/>
</dbReference>
<dbReference type="GO" id="GO:0046872">
    <property type="term" value="F:metal ion binding"/>
    <property type="evidence" value="ECO:0007669"/>
    <property type="project" value="UniProtKB-KW"/>
</dbReference>
<proteinExistence type="inferred from homology"/>
<evidence type="ECO:0000256" key="5">
    <source>
        <dbReference type="RuleBase" id="RU003465"/>
    </source>
</evidence>
<dbReference type="PROSITE" id="PS51746">
    <property type="entry name" value="PPM_2"/>
    <property type="match status" value="1"/>
</dbReference>
<evidence type="ECO:0000256" key="2">
    <source>
        <dbReference type="ARBA" id="ARBA00022723"/>
    </source>
</evidence>
<dbReference type="PANTHER" id="PTHR13832">
    <property type="entry name" value="PROTEIN PHOSPHATASE 2C"/>
    <property type="match status" value="1"/>
</dbReference>
<dbReference type="AlphaFoldDB" id="A0A0G4IWX2"/>
<dbReference type="GO" id="GO:0004722">
    <property type="term" value="F:protein serine/threonine phosphatase activity"/>
    <property type="evidence" value="ECO:0007669"/>
    <property type="project" value="InterPro"/>
</dbReference>
<dbReference type="OrthoDB" id="10264738at2759"/>
<dbReference type="SUPFAM" id="SSF81606">
    <property type="entry name" value="PP2C-like"/>
    <property type="match status" value="1"/>
</dbReference>
<dbReference type="CDD" id="cd00143">
    <property type="entry name" value="PP2Cc"/>
    <property type="match status" value="1"/>
</dbReference>
<dbReference type="OMA" id="IVIDHEY"/>
<accession>A0A0G4IWX2</accession>
<dbReference type="InterPro" id="IPR001932">
    <property type="entry name" value="PPM-type_phosphatase-like_dom"/>
</dbReference>
<dbReference type="SMART" id="SM00332">
    <property type="entry name" value="PP2Cc"/>
    <property type="match status" value="1"/>
</dbReference>
<name>A0A0G4IWX2_PLABS</name>
<dbReference type="Pfam" id="PF00481">
    <property type="entry name" value="PP2C"/>
    <property type="match status" value="1"/>
</dbReference>
<dbReference type="PROSITE" id="PS01032">
    <property type="entry name" value="PPM_1"/>
    <property type="match status" value="1"/>
</dbReference>
<keyword evidence="2" id="KW-0479">Metal-binding</keyword>
<reference evidence="7 8" key="1">
    <citation type="submission" date="2015-02" db="EMBL/GenBank/DDBJ databases">
        <authorList>
            <person name="Chooi Y.-H."/>
        </authorList>
    </citation>
    <scope>NUCLEOTIDE SEQUENCE [LARGE SCALE GENOMIC DNA]</scope>
    <source>
        <strain evidence="7">E3</strain>
    </source>
</reference>
<protein>
    <recommendedName>
        <fullName evidence="6">PPM-type phosphatase domain-containing protein</fullName>
    </recommendedName>
</protein>
<keyword evidence="8" id="KW-1185">Reference proteome</keyword>
<keyword evidence="3 5" id="KW-0378">Hydrolase</keyword>
<dbReference type="InterPro" id="IPR000222">
    <property type="entry name" value="PP2C_BS"/>
</dbReference>
<dbReference type="PANTHER" id="PTHR13832:SF699">
    <property type="entry name" value="INTEGRIN-LINKED KINASE-ASSOCIATED SERINE_THREONINE PHOSPHATASE 2C"/>
    <property type="match status" value="1"/>
</dbReference>
<feature type="domain" description="PPM-type phosphatase" evidence="6">
    <location>
        <begin position="4"/>
        <end position="263"/>
    </location>
</feature>
<gene>
    <name evidence="7" type="ORF">PBRA_007471</name>
</gene>
<dbReference type="STRING" id="37360.A0A0G4IWX2"/>
<keyword evidence="4 5" id="KW-0904">Protein phosphatase</keyword>
<dbReference type="GO" id="GO:0016020">
    <property type="term" value="C:membrane"/>
    <property type="evidence" value="ECO:0007669"/>
    <property type="project" value="UniProtKB-SubCell"/>
</dbReference>
<evidence type="ECO:0000256" key="4">
    <source>
        <dbReference type="ARBA" id="ARBA00022912"/>
    </source>
</evidence>
<comment type="subcellular location">
    <subcellularLocation>
        <location evidence="1">Membrane</location>
        <topology evidence="1">Peripheral membrane protein</topology>
    </subcellularLocation>
</comment>
<evidence type="ECO:0000259" key="6">
    <source>
        <dbReference type="PROSITE" id="PS51746"/>
    </source>
</evidence>
<organism evidence="7 8">
    <name type="scientific">Plasmodiophora brassicae</name>
    <name type="common">Clubroot disease agent</name>
    <dbReference type="NCBI Taxonomy" id="37360"/>
    <lineage>
        <taxon>Eukaryota</taxon>
        <taxon>Sar</taxon>
        <taxon>Rhizaria</taxon>
        <taxon>Endomyxa</taxon>
        <taxon>Phytomyxea</taxon>
        <taxon>Plasmodiophorida</taxon>
        <taxon>Plasmodiophoridae</taxon>
        <taxon>Plasmodiophora</taxon>
    </lineage>
</organism>
<sequence length="265" mass="28831">MLQSRRAASDPGKKHVHEDRYVVDDGGDVVGVFDGHAGAWVADYLREHAAPCIREQVARQEEPKPALQSAFQQLDDQILKQCPDESGACAVVSLIAGNVVWSANVGDCRAVLARRASPDAPSYRAVPLTKDHAPIYAAEATRIRAAGGFVEDGRVNGRLEVSRSFGDRAFKRVGVISAPYVSHFQVRPTDGFLVQACDGLWKVMDAQAVVDFIAARLDDPDLDGHHDNDDNGNVARVIARLLLTHCVVDLHAKDNVTIVIVLLNR</sequence>
<evidence type="ECO:0000313" key="7">
    <source>
        <dbReference type="EMBL" id="CEO99737.1"/>
    </source>
</evidence>
<evidence type="ECO:0000256" key="3">
    <source>
        <dbReference type="ARBA" id="ARBA00022801"/>
    </source>
</evidence>
<dbReference type="Proteomes" id="UP000039324">
    <property type="component" value="Unassembled WGS sequence"/>
</dbReference>
<dbReference type="InterPro" id="IPR015655">
    <property type="entry name" value="PP2C"/>
</dbReference>
<comment type="similarity">
    <text evidence="5">Belongs to the PP2C family.</text>
</comment>
<evidence type="ECO:0000313" key="8">
    <source>
        <dbReference type="Proteomes" id="UP000039324"/>
    </source>
</evidence>
<dbReference type="InterPro" id="IPR036457">
    <property type="entry name" value="PPM-type-like_dom_sf"/>
</dbReference>